<dbReference type="Gramene" id="AET2Gv20770100.19">
    <property type="protein sequence ID" value="AET2Gv20770100.19"/>
    <property type="gene ID" value="AET2Gv20770100"/>
</dbReference>
<dbReference type="InterPro" id="IPR008949">
    <property type="entry name" value="Isoprenoid_synthase_dom_sf"/>
</dbReference>
<sequence length="100" mass="11602">MLEVLTSGRHNTCHMVSTKNFLLWLMKISHSLNLSTRMNFCILIGYLAILLSGHGNFLFFFEILKMHCCNRWVKENKLNQLQFAQKMTYCYLSAAATIPP</sequence>
<reference evidence="2" key="3">
    <citation type="journal article" date="2017" name="Nature">
        <title>Genome sequence of the progenitor of the wheat D genome Aegilops tauschii.</title>
        <authorList>
            <person name="Luo M.C."/>
            <person name="Gu Y.Q."/>
            <person name="Puiu D."/>
            <person name="Wang H."/>
            <person name="Twardziok S.O."/>
            <person name="Deal K.R."/>
            <person name="Huo N."/>
            <person name="Zhu T."/>
            <person name="Wang L."/>
            <person name="Wang Y."/>
            <person name="McGuire P.E."/>
            <person name="Liu S."/>
            <person name="Long H."/>
            <person name="Ramasamy R.K."/>
            <person name="Rodriguez J.C."/>
            <person name="Van S.L."/>
            <person name="Yuan L."/>
            <person name="Wang Z."/>
            <person name="Xia Z."/>
            <person name="Xiao L."/>
            <person name="Anderson O.D."/>
            <person name="Ouyang S."/>
            <person name="Liang Y."/>
            <person name="Zimin A.V."/>
            <person name="Pertea G."/>
            <person name="Qi P."/>
            <person name="Bennetzen J.L."/>
            <person name="Dai X."/>
            <person name="Dawson M.W."/>
            <person name="Muller H.G."/>
            <person name="Kugler K."/>
            <person name="Rivarola-Duarte L."/>
            <person name="Spannagl M."/>
            <person name="Mayer K.F.X."/>
            <person name="Lu F.H."/>
            <person name="Bevan M.W."/>
            <person name="Leroy P."/>
            <person name="Li P."/>
            <person name="You F.M."/>
            <person name="Sun Q."/>
            <person name="Liu Z."/>
            <person name="Lyons E."/>
            <person name="Wicker T."/>
            <person name="Salzberg S.L."/>
            <person name="Devos K.M."/>
            <person name="Dvorak J."/>
        </authorList>
    </citation>
    <scope>NUCLEOTIDE SEQUENCE [LARGE SCALE GENOMIC DNA]</scope>
    <source>
        <strain evidence="2">cv. AL8/78</strain>
    </source>
</reference>
<dbReference type="EnsemblPlants" id="AET2Gv20770100.19">
    <property type="protein sequence ID" value="AET2Gv20770100.19"/>
    <property type="gene ID" value="AET2Gv20770100"/>
</dbReference>
<dbReference type="Proteomes" id="UP000015105">
    <property type="component" value="Chromosome 2D"/>
</dbReference>
<reference evidence="3" key="1">
    <citation type="journal article" date="2014" name="Science">
        <title>Ancient hybridizations among the ancestral genomes of bread wheat.</title>
        <authorList>
            <consortium name="International Wheat Genome Sequencing Consortium,"/>
            <person name="Marcussen T."/>
            <person name="Sandve S.R."/>
            <person name="Heier L."/>
            <person name="Spannagl M."/>
            <person name="Pfeifer M."/>
            <person name="Jakobsen K.S."/>
            <person name="Wulff B.B."/>
            <person name="Steuernagel B."/>
            <person name="Mayer K.F."/>
            <person name="Olsen O.A."/>
        </authorList>
    </citation>
    <scope>NUCLEOTIDE SEQUENCE [LARGE SCALE GENOMIC DNA]</scope>
    <source>
        <strain evidence="3">cv. AL8/78</strain>
    </source>
</reference>
<reference evidence="2" key="5">
    <citation type="journal article" date="2021" name="G3 (Bethesda)">
        <title>Aegilops tauschii genome assembly Aet v5.0 features greater sequence contiguity and improved annotation.</title>
        <authorList>
            <person name="Wang L."/>
            <person name="Zhu T."/>
            <person name="Rodriguez J.C."/>
            <person name="Deal K.R."/>
            <person name="Dubcovsky J."/>
            <person name="McGuire P.E."/>
            <person name="Lux T."/>
            <person name="Spannagl M."/>
            <person name="Mayer K.F.X."/>
            <person name="Baldrich P."/>
            <person name="Meyers B.C."/>
            <person name="Huo N."/>
            <person name="Gu Y.Q."/>
            <person name="Zhou H."/>
            <person name="Devos K.M."/>
            <person name="Bennetzen J.L."/>
            <person name="Unver T."/>
            <person name="Budak H."/>
            <person name="Gulick P.J."/>
            <person name="Galiba G."/>
            <person name="Kalapos B."/>
            <person name="Nelson D.R."/>
            <person name="Li P."/>
            <person name="You F.M."/>
            <person name="Luo M.C."/>
            <person name="Dvorak J."/>
        </authorList>
    </citation>
    <scope>NUCLEOTIDE SEQUENCE [LARGE SCALE GENOMIC DNA]</scope>
    <source>
        <strain evidence="2">cv. AL8/78</strain>
    </source>
</reference>
<dbReference type="EnsemblPlants" id="AET2Gv20770100.1">
    <property type="protein sequence ID" value="AET2Gv20770100.1"/>
    <property type="gene ID" value="AET2Gv20770100"/>
</dbReference>
<accession>A0A453C880</accession>
<dbReference type="EnsemblPlants" id="AET2Gv20770100.7">
    <property type="protein sequence ID" value="AET2Gv20770100.7"/>
    <property type="gene ID" value="AET2Gv20770100"/>
</dbReference>
<feature type="transmembrane region" description="Helical" evidence="1">
    <location>
        <begin position="40"/>
        <end position="61"/>
    </location>
</feature>
<dbReference type="EnsemblPlants" id="AET2Gv20770100.6">
    <property type="protein sequence ID" value="AET2Gv20770100.6"/>
    <property type="gene ID" value="AET2Gv20770100"/>
</dbReference>
<dbReference type="Gramene" id="AET2Gv20770100.6">
    <property type="protein sequence ID" value="AET2Gv20770100.6"/>
    <property type="gene ID" value="AET2Gv20770100"/>
</dbReference>
<evidence type="ECO:0000256" key="1">
    <source>
        <dbReference type="SAM" id="Phobius"/>
    </source>
</evidence>
<keyword evidence="3" id="KW-1185">Reference proteome</keyword>
<dbReference type="Gramene" id="AET2Gv20770100.17">
    <property type="protein sequence ID" value="AET2Gv20770100.17"/>
    <property type="gene ID" value="AET2Gv20770100"/>
</dbReference>
<dbReference type="Gramene" id="AET2Gv20770100.3">
    <property type="protein sequence ID" value="AET2Gv20770100.3"/>
    <property type="gene ID" value="AET2Gv20770100"/>
</dbReference>
<dbReference type="EnsemblPlants" id="AET2Gv20770100.3">
    <property type="protein sequence ID" value="AET2Gv20770100.3"/>
    <property type="gene ID" value="AET2Gv20770100"/>
</dbReference>
<dbReference type="Gene3D" id="1.10.600.10">
    <property type="entry name" value="Farnesyl Diphosphate Synthase"/>
    <property type="match status" value="1"/>
</dbReference>
<dbReference type="EnsemblPlants" id="AET2Gv20770100.17">
    <property type="protein sequence ID" value="AET2Gv20770100.17"/>
    <property type="gene ID" value="AET2Gv20770100"/>
</dbReference>
<evidence type="ECO:0000313" key="3">
    <source>
        <dbReference type="Proteomes" id="UP000015105"/>
    </source>
</evidence>
<organism evidence="2 3">
    <name type="scientific">Aegilops tauschii subsp. strangulata</name>
    <name type="common">Goatgrass</name>
    <dbReference type="NCBI Taxonomy" id="200361"/>
    <lineage>
        <taxon>Eukaryota</taxon>
        <taxon>Viridiplantae</taxon>
        <taxon>Streptophyta</taxon>
        <taxon>Embryophyta</taxon>
        <taxon>Tracheophyta</taxon>
        <taxon>Spermatophyta</taxon>
        <taxon>Magnoliopsida</taxon>
        <taxon>Liliopsida</taxon>
        <taxon>Poales</taxon>
        <taxon>Poaceae</taxon>
        <taxon>BOP clade</taxon>
        <taxon>Pooideae</taxon>
        <taxon>Triticodae</taxon>
        <taxon>Triticeae</taxon>
        <taxon>Triticinae</taxon>
        <taxon>Aegilops</taxon>
    </lineage>
</organism>
<keyword evidence="1" id="KW-0812">Transmembrane</keyword>
<proteinExistence type="predicted"/>
<protein>
    <submittedName>
        <fullName evidence="2">Uncharacterized protein</fullName>
    </submittedName>
</protein>
<dbReference type="Gramene" id="AET2Gv20770100.1">
    <property type="protein sequence ID" value="AET2Gv20770100.1"/>
    <property type="gene ID" value="AET2Gv20770100"/>
</dbReference>
<dbReference type="EnsemblPlants" id="AET2Gv20770100.2">
    <property type="protein sequence ID" value="AET2Gv20770100.2"/>
    <property type="gene ID" value="AET2Gv20770100"/>
</dbReference>
<evidence type="ECO:0000313" key="2">
    <source>
        <dbReference type="EnsemblPlants" id="AET2Gv20770100.19"/>
    </source>
</evidence>
<name>A0A453C880_AEGTS</name>
<keyword evidence="1" id="KW-1133">Transmembrane helix</keyword>
<reference evidence="2" key="4">
    <citation type="submission" date="2019-03" db="UniProtKB">
        <authorList>
            <consortium name="EnsemblPlants"/>
        </authorList>
    </citation>
    <scope>IDENTIFICATION</scope>
</reference>
<dbReference type="Gramene" id="AET2Gv20770100.2">
    <property type="protein sequence ID" value="AET2Gv20770100.2"/>
    <property type="gene ID" value="AET2Gv20770100"/>
</dbReference>
<dbReference type="EnsemblPlants" id="AET2Gv20770100.11">
    <property type="protein sequence ID" value="AET2Gv20770100.11"/>
    <property type="gene ID" value="AET2Gv20770100"/>
</dbReference>
<dbReference type="AlphaFoldDB" id="A0A453C880"/>
<reference evidence="3" key="2">
    <citation type="journal article" date="2017" name="Nat. Plants">
        <title>The Aegilops tauschii genome reveals multiple impacts of transposons.</title>
        <authorList>
            <person name="Zhao G."/>
            <person name="Zou C."/>
            <person name="Li K."/>
            <person name="Wang K."/>
            <person name="Li T."/>
            <person name="Gao L."/>
            <person name="Zhang X."/>
            <person name="Wang H."/>
            <person name="Yang Z."/>
            <person name="Liu X."/>
            <person name="Jiang W."/>
            <person name="Mao L."/>
            <person name="Kong X."/>
            <person name="Jiao Y."/>
            <person name="Jia J."/>
        </authorList>
    </citation>
    <scope>NUCLEOTIDE SEQUENCE [LARGE SCALE GENOMIC DNA]</scope>
    <source>
        <strain evidence="3">cv. AL8/78</strain>
    </source>
</reference>
<dbReference type="Gramene" id="AET2Gv20770100.11">
    <property type="protein sequence ID" value="AET2Gv20770100.11"/>
    <property type="gene ID" value="AET2Gv20770100"/>
</dbReference>
<keyword evidence="1" id="KW-0472">Membrane</keyword>
<dbReference type="Gramene" id="AET2Gv20770100.7">
    <property type="protein sequence ID" value="AET2Gv20770100.7"/>
    <property type="gene ID" value="AET2Gv20770100"/>
</dbReference>